<dbReference type="SMART" id="SM00579">
    <property type="entry name" value="FBD"/>
    <property type="match status" value="1"/>
</dbReference>
<organism evidence="2 3">
    <name type="scientific">Lithospermum erythrorhizon</name>
    <name type="common">Purple gromwell</name>
    <name type="synonym">Lithospermum officinale var. erythrorhizon</name>
    <dbReference type="NCBI Taxonomy" id="34254"/>
    <lineage>
        <taxon>Eukaryota</taxon>
        <taxon>Viridiplantae</taxon>
        <taxon>Streptophyta</taxon>
        <taxon>Embryophyta</taxon>
        <taxon>Tracheophyta</taxon>
        <taxon>Spermatophyta</taxon>
        <taxon>Magnoliopsida</taxon>
        <taxon>eudicotyledons</taxon>
        <taxon>Gunneridae</taxon>
        <taxon>Pentapetalae</taxon>
        <taxon>asterids</taxon>
        <taxon>lamiids</taxon>
        <taxon>Boraginales</taxon>
        <taxon>Boraginaceae</taxon>
        <taxon>Boraginoideae</taxon>
        <taxon>Lithospermeae</taxon>
        <taxon>Lithospermum</taxon>
    </lineage>
</organism>
<dbReference type="InterPro" id="IPR006566">
    <property type="entry name" value="FBD"/>
</dbReference>
<gene>
    <name evidence="2" type="ORF">LIER_27337</name>
</gene>
<accession>A0AAV3RFQ3</accession>
<evidence type="ECO:0000313" key="3">
    <source>
        <dbReference type="Proteomes" id="UP001454036"/>
    </source>
</evidence>
<reference evidence="2 3" key="1">
    <citation type="submission" date="2024-01" db="EMBL/GenBank/DDBJ databases">
        <title>The complete chloroplast genome sequence of Lithospermum erythrorhizon: insights into the phylogenetic relationship among Boraginaceae species and the maternal lineages of purple gromwells.</title>
        <authorList>
            <person name="Okada T."/>
            <person name="Watanabe K."/>
        </authorList>
    </citation>
    <scope>NUCLEOTIDE SEQUENCE [LARGE SCALE GENOMIC DNA]</scope>
</reference>
<dbReference type="PANTHER" id="PTHR31293:SF12">
    <property type="entry name" value="RNI-LIKE SUPERFAMILY PROTEIN"/>
    <property type="match status" value="1"/>
</dbReference>
<dbReference type="Pfam" id="PF08387">
    <property type="entry name" value="FBD"/>
    <property type="match status" value="1"/>
</dbReference>
<name>A0AAV3RFQ3_LITER</name>
<proteinExistence type="predicted"/>
<evidence type="ECO:0000259" key="1">
    <source>
        <dbReference type="SMART" id="SM00579"/>
    </source>
</evidence>
<comment type="caution">
    <text evidence="2">The sequence shown here is derived from an EMBL/GenBank/DDBJ whole genome shotgun (WGS) entry which is preliminary data.</text>
</comment>
<feature type="domain" description="FBD" evidence="1">
    <location>
        <begin position="119"/>
        <end position="190"/>
    </location>
</feature>
<keyword evidence="3" id="KW-1185">Reference proteome</keyword>
<dbReference type="InterPro" id="IPR036047">
    <property type="entry name" value="F-box-like_dom_sf"/>
</dbReference>
<dbReference type="Proteomes" id="UP001454036">
    <property type="component" value="Unassembled WGS sequence"/>
</dbReference>
<dbReference type="InterPro" id="IPR055294">
    <property type="entry name" value="FBL60-like"/>
</dbReference>
<dbReference type="PANTHER" id="PTHR31293">
    <property type="entry name" value="RNI-LIKE SUPERFAMILY PROTEIN"/>
    <property type="match status" value="1"/>
</dbReference>
<dbReference type="AlphaFoldDB" id="A0AAV3RFQ3"/>
<dbReference type="EMBL" id="BAABME010008772">
    <property type="protein sequence ID" value="GAA0173793.1"/>
    <property type="molecule type" value="Genomic_DNA"/>
</dbReference>
<sequence>MKETTRNSGVKRQESSLDRISSLPDSIRAHILLFLPTKDSVATSLLSSREFSVESLPSLVEASINLDDELKERFDGHWSSFDNLIAAIYNVKVLSLDPAFWNHYHSDHESWTKPKRVPVCILSRLKVVSIDGFYGREDQLEMVDYILQNAGLLSTMNIEAGQMNVSKSLKLCQKVLNSERKSKKCKIEFS</sequence>
<evidence type="ECO:0000313" key="2">
    <source>
        <dbReference type="EMBL" id="GAA0173793.1"/>
    </source>
</evidence>
<protein>
    <recommendedName>
        <fullName evidence="1">FBD domain-containing protein</fullName>
    </recommendedName>
</protein>
<dbReference type="SUPFAM" id="SSF81383">
    <property type="entry name" value="F-box domain"/>
    <property type="match status" value="1"/>
</dbReference>